<keyword evidence="2" id="KW-1185">Reference proteome</keyword>
<accession>A0A4R5LR61</accession>
<protein>
    <submittedName>
        <fullName evidence="1">Uncharacterized protein</fullName>
    </submittedName>
</protein>
<reference evidence="1 2" key="1">
    <citation type="submission" date="2019-03" db="EMBL/GenBank/DDBJ databases">
        <title>Seongchinamella monodicae gen. nov., sp. nov., a novel member of the Gammaproteobacteria isolated from a tidal mudflat of beach.</title>
        <authorList>
            <person name="Yang H.G."/>
            <person name="Kang J.W."/>
            <person name="Lee S.D."/>
        </authorList>
    </citation>
    <scope>NUCLEOTIDE SEQUENCE [LARGE SCALE GENOMIC DNA]</scope>
    <source>
        <strain evidence="1 2">GH4-78</strain>
    </source>
</reference>
<name>A0A4R5LR61_9GAMM</name>
<dbReference type="AlphaFoldDB" id="A0A4R5LR61"/>
<dbReference type="Proteomes" id="UP000295554">
    <property type="component" value="Unassembled WGS sequence"/>
</dbReference>
<gene>
    <name evidence="1" type="ORF">E2F43_12845</name>
</gene>
<dbReference type="OrthoDB" id="5697328at2"/>
<organism evidence="1 2">
    <name type="scientific">Seongchinamella unica</name>
    <dbReference type="NCBI Taxonomy" id="2547392"/>
    <lineage>
        <taxon>Bacteria</taxon>
        <taxon>Pseudomonadati</taxon>
        <taxon>Pseudomonadota</taxon>
        <taxon>Gammaproteobacteria</taxon>
        <taxon>Cellvibrionales</taxon>
        <taxon>Halieaceae</taxon>
        <taxon>Seongchinamella</taxon>
    </lineage>
</organism>
<comment type="caution">
    <text evidence="1">The sequence shown here is derived from an EMBL/GenBank/DDBJ whole genome shotgun (WGS) entry which is preliminary data.</text>
</comment>
<evidence type="ECO:0000313" key="2">
    <source>
        <dbReference type="Proteomes" id="UP000295554"/>
    </source>
</evidence>
<evidence type="ECO:0000313" key="1">
    <source>
        <dbReference type="EMBL" id="TDG12995.1"/>
    </source>
</evidence>
<dbReference type="EMBL" id="SMSE01000003">
    <property type="protein sequence ID" value="TDG12995.1"/>
    <property type="molecule type" value="Genomic_DNA"/>
</dbReference>
<sequence length="303" mass="33542">MTTNLATAGERAGFIQNTINGFQQSEFEFQRSISNEPFPPMSFLSASSYSEVEFERPNGGKGQYGLDRVSAMGAVPFLLGKRDAVFAGAYLSLSDFNFSGAVEEDFKVRSVGIPVGWIRQQNPDWQYAAFVMPMGHEANLPGSDWSWQYMGGAFARYVQTDSLWWAFGLYADIQSNDEFYIPYLGASWSINERWTLSAVMPWPAIVYAPSRDLVFRLGAAPSGASWSLESGGSGDTYVNLDSWDFGIAAQYRIYSNIWIGARAGIGGLRGLRLADDSVEEPDLDLDSNAFFGVELNFRPGVQF</sequence>
<proteinExistence type="predicted"/>